<dbReference type="AlphaFoldDB" id="A0A8H7KDV2"/>
<name>A0A8H7KDV2_BIOOC</name>
<dbReference type="Proteomes" id="UP000616885">
    <property type="component" value="Unassembled WGS sequence"/>
</dbReference>
<sequence length="131" mass="13514">MLFLFVPITDGALYSSMPSFWVFAFFFFFGCFCPSSSLGSLLLGQPAELISSGSQRADVGAADGGLPVDGDLLPVLEEEEGGHGGDAVLPRDVLGVVDVDLGEGELPGEGVLVGQLGVEGEMVLQGPHQSA</sequence>
<dbReference type="EMBL" id="JADCTT010000010">
    <property type="protein sequence ID" value="KAF9747471.1"/>
    <property type="molecule type" value="Genomic_DNA"/>
</dbReference>
<comment type="caution">
    <text evidence="2">The sequence shown here is derived from an EMBL/GenBank/DDBJ whole genome shotgun (WGS) entry which is preliminary data.</text>
</comment>
<gene>
    <name evidence="2" type="ORF">IM811_002805</name>
</gene>
<evidence type="ECO:0000313" key="3">
    <source>
        <dbReference type="Proteomes" id="UP000616885"/>
    </source>
</evidence>
<keyword evidence="1" id="KW-0812">Transmembrane</keyword>
<protein>
    <submittedName>
        <fullName evidence="2">Uncharacterized protein</fullName>
    </submittedName>
</protein>
<evidence type="ECO:0000256" key="1">
    <source>
        <dbReference type="SAM" id="Phobius"/>
    </source>
</evidence>
<keyword evidence="1" id="KW-0472">Membrane</keyword>
<keyword evidence="1" id="KW-1133">Transmembrane helix</keyword>
<organism evidence="2 3">
    <name type="scientific">Bionectria ochroleuca</name>
    <name type="common">Gliocladium roseum</name>
    <dbReference type="NCBI Taxonomy" id="29856"/>
    <lineage>
        <taxon>Eukaryota</taxon>
        <taxon>Fungi</taxon>
        <taxon>Dikarya</taxon>
        <taxon>Ascomycota</taxon>
        <taxon>Pezizomycotina</taxon>
        <taxon>Sordariomycetes</taxon>
        <taxon>Hypocreomycetidae</taxon>
        <taxon>Hypocreales</taxon>
        <taxon>Bionectriaceae</taxon>
        <taxon>Clonostachys</taxon>
    </lineage>
</organism>
<accession>A0A8H7KDV2</accession>
<reference evidence="2" key="1">
    <citation type="submission" date="2020-10" db="EMBL/GenBank/DDBJ databases">
        <title>High-Quality Genome Resource of Clonostachys rosea strain S41 by Oxford Nanopore Long-Read Sequencing.</title>
        <authorList>
            <person name="Wang H."/>
        </authorList>
    </citation>
    <scope>NUCLEOTIDE SEQUENCE</scope>
    <source>
        <strain evidence="2">S41</strain>
    </source>
</reference>
<feature type="transmembrane region" description="Helical" evidence="1">
    <location>
        <begin position="20"/>
        <end position="43"/>
    </location>
</feature>
<evidence type="ECO:0000313" key="2">
    <source>
        <dbReference type="EMBL" id="KAF9747471.1"/>
    </source>
</evidence>
<proteinExistence type="predicted"/>